<dbReference type="Proteomes" id="UP001596086">
    <property type="component" value="Unassembled WGS sequence"/>
</dbReference>
<dbReference type="EMBL" id="JBHSMZ010000004">
    <property type="protein sequence ID" value="MFC5547923.1"/>
    <property type="molecule type" value="Genomic_DNA"/>
</dbReference>
<comment type="caution">
    <text evidence="1">The sequence shown here is derived from an EMBL/GenBank/DDBJ whole genome shotgun (WGS) entry which is preliminary data.</text>
</comment>
<organism evidence="1 2">
    <name type="scientific">Massilia aerilata</name>
    <dbReference type="NCBI Taxonomy" id="453817"/>
    <lineage>
        <taxon>Bacteria</taxon>
        <taxon>Pseudomonadati</taxon>
        <taxon>Pseudomonadota</taxon>
        <taxon>Betaproteobacteria</taxon>
        <taxon>Burkholderiales</taxon>
        <taxon>Oxalobacteraceae</taxon>
        <taxon>Telluria group</taxon>
        <taxon>Massilia</taxon>
    </lineage>
</organism>
<dbReference type="RefSeq" id="WP_379768140.1">
    <property type="nucleotide sequence ID" value="NZ_JBHSMZ010000004.1"/>
</dbReference>
<accession>A0ABW0RT48</accession>
<evidence type="ECO:0000313" key="2">
    <source>
        <dbReference type="Proteomes" id="UP001596086"/>
    </source>
</evidence>
<sequence>MEKIERLRAMAHDALREYQATISAGGEPVYPQWADDLLEVCQQAEAGQQLFYSPAPRAGRPCANLHN</sequence>
<reference evidence="2" key="1">
    <citation type="journal article" date="2019" name="Int. J. Syst. Evol. Microbiol.">
        <title>The Global Catalogue of Microorganisms (GCM) 10K type strain sequencing project: providing services to taxonomists for standard genome sequencing and annotation.</title>
        <authorList>
            <consortium name="The Broad Institute Genomics Platform"/>
            <consortium name="The Broad Institute Genome Sequencing Center for Infectious Disease"/>
            <person name="Wu L."/>
            <person name="Ma J."/>
        </authorList>
    </citation>
    <scope>NUCLEOTIDE SEQUENCE [LARGE SCALE GENOMIC DNA]</scope>
    <source>
        <strain evidence="2">CGMCC 4.5798</strain>
    </source>
</reference>
<keyword evidence="2" id="KW-1185">Reference proteome</keyword>
<evidence type="ECO:0000313" key="1">
    <source>
        <dbReference type="EMBL" id="MFC5547923.1"/>
    </source>
</evidence>
<gene>
    <name evidence="1" type="ORF">ACFPO9_05295</name>
</gene>
<proteinExistence type="predicted"/>
<name>A0ABW0RT48_9BURK</name>
<protein>
    <submittedName>
        <fullName evidence="1">Uncharacterized protein</fullName>
    </submittedName>
</protein>